<keyword evidence="2" id="KW-1185">Reference proteome</keyword>
<reference evidence="1" key="1">
    <citation type="submission" date="2019-05" db="EMBL/GenBank/DDBJ databases">
        <title>Revised genome assembly of Burkholderiaceae (previously Ralstonia) sp. PBA.</title>
        <authorList>
            <person name="Gan H.M."/>
        </authorList>
    </citation>
    <scope>NUCLEOTIDE SEQUENCE</scope>
    <source>
        <strain evidence="1">PBA</strain>
    </source>
</reference>
<accession>A0ACD3SNN1</accession>
<sequence length="192" mass="21166">MPLSTLSSAAAADQTDEAIRAETVRWLERAVIGLNLCPFAKSVHVKGQIRYVVSRHASTEGLLEQLEVELKALAETDAEVVDTTVMICPHAPQDFTAFNDLLTLADLTLASLGLRGMLQIASFHPNYRFDGNEPDAIENYTNRAPYPILHLLREASIDRAVAAVPDAADIYERNEATMRALGHAGWKDLWKP</sequence>
<dbReference type="EMBL" id="AKCV02000017">
    <property type="protein sequence ID" value="TMS57786.1"/>
    <property type="molecule type" value="Genomic_DNA"/>
</dbReference>
<dbReference type="Proteomes" id="UP000004277">
    <property type="component" value="Unassembled WGS sequence"/>
</dbReference>
<proteinExistence type="predicted"/>
<organism evidence="1 2">
    <name type="scientific">Imbroritus primus</name>
    <dbReference type="NCBI Taxonomy" id="3058603"/>
    <lineage>
        <taxon>Bacteria</taxon>
        <taxon>Pseudomonadati</taxon>
        <taxon>Pseudomonadota</taxon>
        <taxon>Betaproteobacteria</taxon>
        <taxon>Burkholderiales</taxon>
        <taxon>Burkholderiaceae</taxon>
        <taxon>Imbroritus</taxon>
    </lineage>
</organism>
<evidence type="ECO:0000313" key="2">
    <source>
        <dbReference type="Proteomes" id="UP000004277"/>
    </source>
</evidence>
<gene>
    <name evidence="1" type="ORF">MW7_009905</name>
</gene>
<evidence type="ECO:0000313" key="1">
    <source>
        <dbReference type="EMBL" id="TMS57786.1"/>
    </source>
</evidence>
<comment type="caution">
    <text evidence="1">The sequence shown here is derived from an EMBL/GenBank/DDBJ whole genome shotgun (WGS) entry which is preliminary data.</text>
</comment>
<name>A0ACD3SNN1_9BURK</name>
<protein>
    <submittedName>
        <fullName evidence="1">DUF1415 domain-containing protein</fullName>
    </submittedName>
</protein>